<dbReference type="RefSeq" id="WP_281834194.1">
    <property type="nucleotide sequence ID" value="NZ_BSDY01000004.1"/>
</dbReference>
<proteinExistence type="predicted"/>
<keyword evidence="1" id="KW-1133">Transmembrane helix</keyword>
<evidence type="ECO:0000313" key="3">
    <source>
        <dbReference type="EMBL" id="GLI55611.1"/>
    </source>
</evidence>
<feature type="transmembrane region" description="Helical" evidence="1">
    <location>
        <begin position="215"/>
        <end position="237"/>
    </location>
</feature>
<feature type="transmembrane region" description="Helical" evidence="1">
    <location>
        <begin position="243"/>
        <end position="264"/>
    </location>
</feature>
<evidence type="ECO:0000256" key="1">
    <source>
        <dbReference type="SAM" id="Phobius"/>
    </source>
</evidence>
<feature type="transmembrane region" description="Helical" evidence="1">
    <location>
        <begin position="135"/>
        <end position="162"/>
    </location>
</feature>
<feature type="domain" description="Nucleoside transporter/FeoB GTPase Gate" evidence="2">
    <location>
        <begin position="139"/>
        <end position="237"/>
    </location>
</feature>
<evidence type="ECO:0000259" key="2">
    <source>
        <dbReference type="Pfam" id="PF07670"/>
    </source>
</evidence>
<gene>
    <name evidence="3" type="ORF">PM10SUCC1_11250</name>
</gene>
<feature type="transmembrane region" description="Helical" evidence="1">
    <location>
        <begin position="15"/>
        <end position="34"/>
    </location>
</feature>
<feature type="transmembrane region" description="Helical" evidence="1">
    <location>
        <begin position="320"/>
        <end position="347"/>
    </location>
</feature>
<reference evidence="3" key="1">
    <citation type="submission" date="2022-12" db="EMBL/GenBank/DDBJ databases">
        <title>Reference genome sequencing for broad-spectrum identification of bacterial and archaeal isolates by mass spectrometry.</title>
        <authorList>
            <person name="Sekiguchi Y."/>
            <person name="Tourlousse D.M."/>
        </authorList>
    </citation>
    <scope>NUCLEOTIDE SEQUENCE</scope>
    <source>
        <strain evidence="3">10succ1</strain>
    </source>
</reference>
<keyword evidence="4" id="KW-1185">Reference proteome</keyword>
<feature type="transmembrane region" description="Helical" evidence="1">
    <location>
        <begin position="92"/>
        <end position="115"/>
    </location>
</feature>
<dbReference type="Pfam" id="PF07670">
    <property type="entry name" value="Gate"/>
    <property type="match status" value="1"/>
</dbReference>
<dbReference type="InterPro" id="IPR011642">
    <property type="entry name" value="Gate_dom"/>
</dbReference>
<name>A0A9W6GKV6_9FUSO</name>
<keyword evidence="1" id="KW-0812">Transmembrane</keyword>
<organism evidence="3 4">
    <name type="scientific">Propionigenium maris DSM 9537</name>
    <dbReference type="NCBI Taxonomy" id="1123000"/>
    <lineage>
        <taxon>Bacteria</taxon>
        <taxon>Fusobacteriati</taxon>
        <taxon>Fusobacteriota</taxon>
        <taxon>Fusobacteriia</taxon>
        <taxon>Fusobacteriales</taxon>
        <taxon>Fusobacteriaceae</taxon>
        <taxon>Propionigenium</taxon>
    </lineage>
</organism>
<keyword evidence="1" id="KW-0472">Membrane</keyword>
<feature type="transmembrane region" description="Helical" evidence="1">
    <location>
        <begin position="426"/>
        <end position="447"/>
    </location>
</feature>
<feature type="transmembrane region" description="Helical" evidence="1">
    <location>
        <begin position="57"/>
        <end position="80"/>
    </location>
</feature>
<dbReference type="EMBL" id="BSDY01000004">
    <property type="protein sequence ID" value="GLI55611.1"/>
    <property type="molecule type" value="Genomic_DNA"/>
</dbReference>
<sequence>MSTISMNQVENKSKAKFIIPSLLGIALFLLPIPYKGQTTVMLGHINGIVKNHLTEGVLFYGVIASAATIVMSILGSVFNLSFITENKVLKSAFVTGSLSLLVRVAGAIMYMMVYFQVGPQLLIGGDTGGLVVNDFIGSLFVTFTVGNLILPFLLDFGLLEFLGNLLKPVMRKLFNVPGRSAVDAIASFVGDGTLGILVTDEQHAQGYYTKREATLIATCFSVVGIAFTAFVAGELGFSSRFPLFYGTIVFTSFTVALIMSRLPIITKYPDEYMEGVGKQLKEDDKKVSVDEAFDIAVDKAQGADIGAFTKMLPSIFNIHMTFIPVIVFVGTCGLMVAEATPIFSIIASPLVPVFEFLNIPDAKLVAEASLVGFTDMYLPTIFIKGSEYEISRFIVGTLSFTQLIFMAETGSILLKTKMNFNFLEVLGFFLARTAISLPIIIIIAKLFV</sequence>
<protein>
    <submittedName>
        <fullName evidence="3">Membrane protein</fullName>
    </submittedName>
</protein>
<evidence type="ECO:0000313" key="4">
    <source>
        <dbReference type="Proteomes" id="UP001144471"/>
    </source>
</evidence>
<comment type="caution">
    <text evidence="3">The sequence shown here is derived from an EMBL/GenBank/DDBJ whole genome shotgun (WGS) entry which is preliminary data.</text>
</comment>
<dbReference type="AlphaFoldDB" id="A0A9W6GKV6"/>
<accession>A0A9W6GKV6</accession>
<feature type="transmembrane region" description="Helical" evidence="1">
    <location>
        <begin position="393"/>
        <end position="414"/>
    </location>
</feature>
<dbReference type="Proteomes" id="UP001144471">
    <property type="component" value="Unassembled WGS sequence"/>
</dbReference>